<dbReference type="AlphaFoldDB" id="A0A4R6UXP9"/>
<evidence type="ECO:0000313" key="2">
    <source>
        <dbReference type="EMBL" id="TDQ50355.1"/>
    </source>
</evidence>
<evidence type="ECO:0000313" key="3">
    <source>
        <dbReference type="Proteomes" id="UP000295375"/>
    </source>
</evidence>
<sequence length="246" mass="26626">MRQTKFSSFPVRVSGRAQRGFSMIEVLIAVLVLAIGLLGVAALQMSSMKSGMEGYFRSQATALAEDLASRVRASREIAKSDNPPWVKPIWGKDHTELIDDGDPDTEPVLDTTKASPLAATAAFMNYFVSMGENTDGDDIAVAFACADAPPGGTYCRAHNGNDASACNFQQSSAFDVWEMCTLADEMLPEGKVFGKINGTRLTIAVSWQVSELDKTVETEKVNNPLCAQEFETISENEDCVLLEVVP</sequence>
<dbReference type="InterPro" id="IPR012902">
    <property type="entry name" value="N_methyl_site"/>
</dbReference>
<dbReference type="Pfam" id="PF07963">
    <property type="entry name" value="N_methyl"/>
    <property type="match status" value="1"/>
</dbReference>
<name>A0A4R6UXP9_9GAMM</name>
<keyword evidence="3" id="KW-1185">Reference proteome</keyword>
<comment type="caution">
    <text evidence="2">The sequence shown here is derived from an EMBL/GenBank/DDBJ whole genome shotgun (WGS) entry which is preliminary data.</text>
</comment>
<dbReference type="Proteomes" id="UP000295375">
    <property type="component" value="Unassembled WGS sequence"/>
</dbReference>
<dbReference type="RefSeq" id="WP_133587447.1">
    <property type="nucleotide sequence ID" value="NZ_CP037953.1"/>
</dbReference>
<protein>
    <submittedName>
        <fullName evidence="2">Type IV pilus modification protein PilV</fullName>
    </submittedName>
</protein>
<dbReference type="NCBIfam" id="TIGR02523">
    <property type="entry name" value="type_IV_pilV"/>
    <property type="match status" value="1"/>
</dbReference>
<dbReference type="NCBIfam" id="TIGR02532">
    <property type="entry name" value="IV_pilin_GFxxxE"/>
    <property type="match status" value="1"/>
</dbReference>
<keyword evidence="1" id="KW-0472">Membrane</keyword>
<reference evidence="2 3" key="1">
    <citation type="submission" date="2019-03" db="EMBL/GenBank/DDBJ databases">
        <title>Genomic Encyclopedia of Type Strains, Phase IV (KMG-IV): sequencing the most valuable type-strain genomes for metagenomic binning, comparative biology and taxonomic classification.</title>
        <authorList>
            <person name="Goeker M."/>
        </authorList>
    </citation>
    <scope>NUCLEOTIDE SEQUENCE [LARGE SCALE GENOMIC DNA]</scope>
    <source>
        <strain evidence="2 3">DSM 103792</strain>
    </source>
</reference>
<proteinExistence type="predicted"/>
<accession>A0A4R6UXP9</accession>
<evidence type="ECO:0000256" key="1">
    <source>
        <dbReference type="SAM" id="Phobius"/>
    </source>
</evidence>
<organism evidence="2 3">
    <name type="scientific">Permianibacter aggregans</name>
    <dbReference type="NCBI Taxonomy" id="1510150"/>
    <lineage>
        <taxon>Bacteria</taxon>
        <taxon>Pseudomonadati</taxon>
        <taxon>Pseudomonadota</taxon>
        <taxon>Gammaproteobacteria</taxon>
        <taxon>Pseudomonadales</taxon>
        <taxon>Pseudomonadaceae</taxon>
        <taxon>Permianibacter</taxon>
    </lineage>
</organism>
<dbReference type="OrthoDB" id="8547299at2"/>
<keyword evidence="1" id="KW-1133">Transmembrane helix</keyword>
<dbReference type="EMBL" id="SNYM01000002">
    <property type="protein sequence ID" value="TDQ50355.1"/>
    <property type="molecule type" value="Genomic_DNA"/>
</dbReference>
<gene>
    <name evidence="2" type="ORF">EV696_10235</name>
</gene>
<keyword evidence="1" id="KW-0812">Transmembrane</keyword>
<dbReference type="InterPro" id="IPR013362">
    <property type="entry name" value="Pilus_4_PilV"/>
</dbReference>
<feature type="transmembrane region" description="Helical" evidence="1">
    <location>
        <begin position="20"/>
        <end position="43"/>
    </location>
</feature>